<feature type="site" description="Critical for specifying symmetric addition of methyl groups" evidence="7">
    <location>
        <position position="386"/>
    </location>
</feature>
<feature type="compositionally biased region" description="Low complexity" evidence="8">
    <location>
        <begin position="19"/>
        <end position="35"/>
    </location>
</feature>
<dbReference type="PROSITE" id="PS51678">
    <property type="entry name" value="SAM_MT_PRMT"/>
    <property type="match status" value="1"/>
</dbReference>
<dbReference type="Pfam" id="PF05185">
    <property type="entry name" value="PRMT5"/>
    <property type="match status" value="1"/>
</dbReference>
<dbReference type="EMBL" id="NIVC01000396">
    <property type="protein sequence ID" value="PAA83913.1"/>
    <property type="molecule type" value="Genomic_DNA"/>
</dbReference>
<feature type="binding site" evidence="6">
    <location>
        <begin position="392"/>
        <end position="393"/>
    </location>
    <ligand>
        <name>S-adenosyl-L-methionine</name>
        <dbReference type="ChEBI" id="CHEBI:59789"/>
    </ligand>
</feature>
<accession>A0A267GD22</accession>
<name>A0A267GD22_9PLAT</name>
<feature type="active site" description="Proton donor/acceptor" evidence="5">
    <location>
        <position position="495"/>
    </location>
</feature>
<dbReference type="STRING" id="282301.A0A267GD22"/>
<dbReference type="AlphaFoldDB" id="A0A267GD22"/>
<feature type="compositionally biased region" description="Basic and acidic residues" evidence="8">
    <location>
        <begin position="1"/>
        <end position="17"/>
    </location>
</feature>
<feature type="domain" description="PRMT5 oligomerisation" evidence="11">
    <location>
        <begin position="527"/>
        <end position="700"/>
    </location>
</feature>
<evidence type="ECO:0000256" key="5">
    <source>
        <dbReference type="PIRSR" id="PIRSR015894-1"/>
    </source>
</evidence>
<feature type="region of interest" description="Disordered" evidence="8">
    <location>
        <begin position="1"/>
        <end position="62"/>
    </location>
</feature>
<sequence length="703" mass="77659">MSSSEKRDCNGADKEEPMESASGSATAAAEAVAVEPAKEDSAADAGKSSGYSGGNRSKRGGGNSGRALCGIDLAFCSDQKAGMLEAHSLGYAFVCLPLFHPRNVVRTGADVGGHADQEEEEGQRHRQLDQLRLLPATRPDHLVIDSEDWTRFVVGKISAWIRCDSSWEAERLQSLAALRQELSWAAHIGLVACLIDLPDGGRVSNLARALLAFHRAERSAPLMWVRVPMAAEQVGDDGDIASNDPWLWWHRLCRLCDLILGQLGVALEVTADLPGPAAVQRWLAEPVKALVLPTSLFLTNQSGYPVLSKAHQALLMKFFRLQLQVIITGSCRHDKGIEYYQQYINWLYSRRSTDLYSSQGKGYEDTLQDPLQPLADNLHSATYQVFEMDPYKYRAYREAVRQALVEMVPDSEAESRLITIAVLGAGRGPLVQECLIAGRQSGRRIRVFAVEKNGNAVNTLLNRSLSEWPDSVVVLPTDMRQLKPTDLQADIFVSELLGSFGDNELSPECLDGAMHCLAEGGVSIPMSYTSYLAPMHSSTVYKEVTRQRDPEKPYYTFLETPYVVNLVNSELLAPPQPVFTFRHPAESAGPDGRPASNERYIELTYRAERTGVLHGFAGYFDSRLYGSVSMSILPEDHSPDLFSWFPLVFPLHYPVPVKCGDAITVAMWRVVSATAVWYEWALLAPVVLPIHNAGGRSFTINLY</sequence>
<dbReference type="PIRSF" id="PIRSF015894">
    <property type="entry name" value="Skb1_MeTrfase"/>
    <property type="match status" value="1"/>
</dbReference>
<evidence type="ECO:0000256" key="2">
    <source>
        <dbReference type="ARBA" id="ARBA00022679"/>
    </source>
</evidence>
<feature type="domain" description="PRMT5 arginine-N-methyltransferase" evidence="9">
    <location>
        <begin position="360"/>
        <end position="524"/>
    </location>
</feature>
<dbReference type="InterPro" id="IPR007857">
    <property type="entry name" value="Arg_MeTrfase_PRMT5"/>
</dbReference>
<evidence type="ECO:0000259" key="11">
    <source>
        <dbReference type="Pfam" id="PF17286"/>
    </source>
</evidence>
<dbReference type="Proteomes" id="UP000215902">
    <property type="component" value="Unassembled WGS sequence"/>
</dbReference>
<dbReference type="GO" id="GO:0032259">
    <property type="term" value="P:methylation"/>
    <property type="evidence" value="ECO:0007669"/>
    <property type="project" value="UniProtKB-KW"/>
</dbReference>
<dbReference type="Pfam" id="PF17285">
    <property type="entry name" value="PRMT5_TIM"/>
    <property type="match status" value="1"/>
</dbReference>
<evidence type="ECO:0000256" key="6">
    <source>
        <dbReference type="PIRSR" id="PIRSR015894-2"/>
    </source>
</evidence>
<dbReference type="Pfam" id="PF17286">
    <property type="entry name" value="PRMT5_C"/>
    <property type="match status" value="1"/>
</dbReference>
<dbReference type="GO" id="GO:0005634">
    <property type="term" value="C:nucleus"/>
    <property type="evidence" value="ECO:0007669"/>
    <property type="project" value="TreeGrafter"/>
</dbReference>
<comment type="caution">
    <text evidence="12">The sequence shown here is derived from an EMBL/GenBank/DDBJ whole genome shotgun (WGS) entry which is preliminary data.</text>
</comment>
<dbReference type="InterPro" id="IPR025799">
    <property type="entry name" value="Arg_MeTrfase"/>
</dbReference>
<dbReference type="Gene3D" id="3.40.50.150">
    <property type="entry name" value="Vaccinia Virus protein VP39"/>
    <property type="match status" value="1"/>
</dbReference>
<dbReference type="PANTHER" id="PTHR10738:SF0">
    <property type="entry name" value="PROTEIN ARGININE N-METHYLTRANSFERASE 5"/>
    <property type="match status" value="1"/>
</dbReference>
<evidence type="ECO:0000259" key="10">
    <source>
        <dbReference type="Pfam" id="PF17285"/>
    </source>
</evidence>
<protein>
    <recommendedName>
        <fullName evidence="4">Protein arginine N-methyltransferase</fullName>
    </recommendedName>
</protein>
<dbReference type="Gene3D" id="2.70.160.11">
    <property type="entry name" value="Hnrnp arginine n-methyltransferase1"/>
    <property type="match status" value="1"/>
</dbReference>
<feature type="binding site" evidence="6">
    <location>
        <position position="451"/>
    </location>
    <ligand>
        <name>S-adenosyl-L-methionine</name>
        <dbReference type="ChEBI" id="CHEBI:59789"/>
    </ligand>
</feature>
<dbReference type="InterPro" id="IPR035248">
    <property type="entry name" value="PRMT5_C"/>
</dbReference>
<reference evidence="12 13" key="1">
    <citation type="submission" date="2017-06" db="EMBL/GenBank/DDBJ databases">
        <title>A platform for efficient transgenesis in Macrostomum lignano, a flatworm model organism for stem cell research.</title>
        <authorList>
            <person name="Berezikov E."/>
        </authorList>
    </citation>
    <scope>NUCLEOTIDE SEQUENCE [LARGE SCALE GENOMIC DNA]</scope>
    <source>
        <strain evidence="12">DV1</strain>
        <tissue evidence="12">Whole organism</tissue>
    </source>
</reference>
<dbReference type="Gene3D" id="3.20.20.150">
    <property type="entry name" value="Divalent-metal-dependent TIM barrel enzymes"/>
    <property type="match status" value="1"/>
</dbReference>
<gene>
    <name evidence="12" type="ORF">BOX15_Mlig014197g2</name>
</gene>
<evidence type="ECO:0000313" key="12">
    <source>
        <dbReference type="EMBL" id="PAA83913.1"/>
    </source>
</evidence>
<keyword evidence="3 4" id="KW-0949">S-adenosyl-L-methionine</keyword>
<keyword evidence="1 4" id="KW-0489">Methyltransferase</keyword>
<feature type="active site" description="Proton donor/acceptor" evidence="5">
    <location>
        <position position="504"/>
    </location>
</feature>
<comment type="similarity">
    <text evidence="4">Belongs to the class I-like SAM-binding methyltransferase superfamily.</text>
</comment>
<evidence type="ECO:0000256" key="1">
    <source>
        <dbReference type="ARBA" id="ARBA00022603"/>
    </source>
</evidence>
<keyword evidence="2 4" id="KW-0808">Transferase</keyword>
<evidence type="ECO:0000259" key="9">
    <source>
        <dbReference type="Pfam" id="PF05185"/>
    </source>
</evidence>
<evidence type="ECO:0000256" key="3">
    <source>
        <dbReference type="ARBA" id="ARBA00022691"/>
    </source>
</evidence>
<dbReference type="GO" id="GO:0006355">
    <property type="term" value="P:regulation of DNA-templated transcription"/>
    <property type="evidence" value="ECO:0007669"/>
    <property type="project" value="TreeGrafter"/>
</dbReference>
<dbReference type="InterPro" id="IPR035075">
    <property type="entry name" value="PRMT5"/>
</dbReference>
<feature type="binding site" evidence="6">
    <location>
        <position position="383"/>
    </location>
    <ligand>
        <name>S-adenosyl-L-methionine</name>
        <dbReference type="ChEBI" id="CHEBI:59789"/>
    </ligand>
</feature>
<proteinExistence type="inferred from homology"/>
<evidence type="ECO:0000256" key="7">
    <source>
        <dbReference type="PIRSR" id="PIRSR015894-3"/>
    </source>
</evidence>
<evidence type="ECO:0000256" key="4">
    <source>
        <dbReference type="PIRNR" id="PIRNR015894"/>
    </source>
</evidence>
<dbReference type="PANTHER" id="PTHR10738">
    <property type="entry name" value="PROTEIN ARGININE N-METHYLTRANSFERASE 5"/>
    <property type="match status" value="1"/>
</dbReference>
<feature type="domain" description="PRMT5 TIM barrel" evidence="10">
    <location>
        <begin position="90"/>
        <end position="349"/>
    </location>
</feature>
<dbReference type="InterPro" id="IPR029063">
    <property type="entry name" value="SAM-dependent_MTases_sf"/>
</dbReference>
<feature type="binding site" evidence="6">
    <location>
        <begin position="478"/>
        <end position="479"/>
    </location>
    <ligand>
        <name>S-adenosyl-L-methionine</name>
        <dbReference type="ChEBI" id="CHEBI:59789"/>
    </ligand>
</feature>
<dbReference type="GO" id="GO:0005829">
    <property type="term" value="C:cytosol"/>
    <property type="evidence" value="ECO:0007669"/>
    <property type="project" value="TreeGrafter"/>
</dbReference>
<evidence type="ECO:0000256" key="8">
    <source>
        <dbReference type="SAM" id="MobiDB-lite"/>
    </source>
</evidence>
<organism evidence="12 13">
    <name type="scientific">Macrostomum lignano</name>
    <dbReference type="NCBI Taxonomy" id="282301"/>
    <lineage>
        <taxon>Eukaryota</taxon>
        <taxon>Metazoa</taxon>
        <taxon>Spiralia</taxon>
        <taxon>Lophotrochozoa</taxon>
        <taxon>Platyhelminthes</taxon>
        <taxon>Rhabditophora</taxon>
        <taxon>Macrostomorpha</taxon>
        <taxon>Macrostomida</taxon>
        <taxon>Macrostomidae</taxon>
        <taxon>Macrostomum</taxon>
    </lineage>
</organism>
<dbReference type="GO" id="GO:0016274">
    <property type="term" value="F:protein-arginine N-methyltransferase activity"/>
    <property type="evidence" value="ECO:0007669"/>
    <property type="project" value="InterPro"/>
</dbReference>
<dbReference type="SUPFAM" id="SSF53335">
    <property type="entry name" value="S-adenosyl-L-methionine-dependent methyltransferases"/>
    <property type="match status" value="1"/>
</dbReference>
<dbReference type="OrthoDB" id="1368803at2759"/>
<keyword evidence="13" id="KW-1185">Reference proteome</keyword>
<evidence type="ECO:0000313" key="13">
    <source>
        <dbReference type="Proteomes" id="UP000215902"/>
    </source>
</evidence>
<dbReference type="InterPro" id="IPR035247">
    <property type="entry name" value="PRMT5_TIM"/>
</dbReference>